<keyword evidence="4" id="KW-0597">Phosphoprotein</keyword>
<evidence type="ECO:0000256" key="2">
    <source>
        <dbReference type="ARBA" id="ARBA00012513"/>
    </source>
</evidence>
<dbReference type="GO" id="GO:0004674">
    <property type="term" value="F:protein serine/threonine kinase activity"/>
    <property type="evidence" value="ECO:0007669"/>
    <property type="project" value="UniProtKB-KW"/>
</dbReference>
<feature type="domain" description="Protein kinase" evidence="21">
    <location>
        <begin position="80"/>
        <end position="349"/>
    </location>
</feature>
<dbReference type="Ensembl" id="ENSSANT00000107681.1">
    <property type="protein sequence ID" value="ENSSANP00000101446.1"/>
    <property type="gene ID" value="ENSSANG00000049806.1"/>
</dbReference>
<feature type="compositionally biased region" description="Basic and acidic residues" evidence="20">
    <location>
        <begin position="591"/>
        <end position="607"/>
    </location>
</feature>
<evidence type="ECO:0000256" key="4">
    <source>
        <dbReference type="ARBA" id="ARBA00022553"/>
    </source>
</evidence>
<evidence type="ECO:0000256" key="9">
    <source>
        <dbReference type="ARBA" id="ARBA00022840"/>
    </source>
</evidence>
<evidence type="ECO:0000259" key="21">
    <source>
        <dbReference type="PROSITE" id="PS50011"/>
    </source>
</evidence>
<keyword evidence="11" id="KW-0472">Membrane</keyword>
<feature type="compositionally biased region" description="Acidic residues" evidence="20">
    <location>
        <begin position="1302"/>
        <end position="1316"/>
    </location>
</feature>
<comment type="subunit">
    <text evidence="15">Interacts with PPP1C and inhibitor-2.</text>
</comment>
<feature type="compositionally biased region" description="Polar residues" evidence="20">
    <location>
        <begin position="1229"/>
        <end position="1243"/>
    </location>
</feature>
<proteinExistence type="predicted"/>
<dbReference type="SUPFAM" id="SSF56112">
    <property type="entry name" value="Protein kinase-like (PK-like)"/>
    <property type="match status" value="1"/>
</dbReference>
<evidence type="ECO:0000256" key="5">
    <source>
        <dbReference type="ARBA" id="ARBA00022679"/>
    </source>
</evidence>
<feature type="region of interest" description="Disordered" evidence="20">
    <location>
        <begin position="931"/>
        <end position="982"/>
    </location>
</feature>
<gene>
    <name evidence="22" type="primary">LOC107691231</name>
</gene>
<dbReference type="PANTHER" id="PTHR24417:SF8">
    <property type="entry name" value="SERINE_THREONINE-PROTEIN KINASE LMTK2"/>
    <property type="match status" value="1"/>
</dbReference>
<dbReference type="GO" id="GO:0012505">
    <property type="term" value="C:endomembrane system"/>
    <property type="evidence" value="ECO:0007669"/>
    <property type="project" value="UniProtKB-ARBA"/>
</dbReference>
<dbReference type="PROSITE" id="PS50011">
    <property type="entry name" value="PROTEIN_KINASE_DOM"/>
    <property type="match status" value="1"/>
</dbReference>
<evidence type="ECO:0000256" key="16">
    <source>
        <dbReference type="ARBA" id="ARBA00071818"/>
    </source>
</evidence>
<evidence type="ECO:0000256" key="3">
    <source>
        <dbReference type="ARBA" id="ARBA00022527"/>
    </source>
</evidence>
<feature type="compositionally biased region" description="Low complexity" evidence="20">
    <location>
        <begin position="746"/>
        <end position="761"/>
    </location>
</feature>
<dbReference type="GO" id="GO:0016020">
    <property type="term" value="C:membrane"/>
    <property type="evidence" value="ECO:0007669"/>
    <property type="project" value="UniProtKB-SubCell"/>
</dbReference>
<comment type="catalytic activity">
    <reaction evidence="12">
        <text>L-threonyl-[protein] + ATP = O-phospho-L-threonyl-[protein] + ADP + H(+)</text>
        <dbReference type="Rhea" id="RHEA:46608"/>
        <dbReference type="Rhea" id="RHEA-COMP:11060"/>
        <dbReference type="Rhea" id="RHEA-COMP:11605"/>
        <dbReference type="ChEBI" id="CHEBI:15378"/>
        <dbReference type="ChEBI" id="CHEBI:30013"/>
        <dbReference type="ChEBI" id="CHEBI:30616"/>
        <dbReference type="ChEBI" id="CHEBI:61977"/>
        <dbReference type="ChEBI" id="CHEBI:456216"/>
        <dbReference type="EC" id="2.7.11.1"/>
    </reaction>
</comment>
<feature type="region of interest" description="Disordered" evidence="20">
    <location>
        <begin position="730"/>
        <end position="773"/>
    </location>
</feature>
<evidence type="ECO:0000256" key="18">
    <source>
        <dbReference type="ARBA" id="ARBA00079456"/>
    </source>
</evidence>
<feature type="compositionally biased region" description="Polar residues" evidence="20">
    <location>
        <begin position="1354"/>
        <end position="1363"/>
    </location>
</feature>
<dbReference type="PRINTS" id="PR00109">
    <property type="entry name" value="TYRKINASE"/>
</dbReference>
<feature type="region of interest" description="Disordered" evidence="20">
    <location>
        <begin position="584"/>
        <end position="607"/>
    </location>
</feature>
<reference evidence="22" key="1">
    <citation type="submission" date="2025-08" db="UniProtKB">
        <authorList>
            <consortium name="Ensembl"/>
        </authorList>
    </citation>
    <scope>IDENTIFICATION</scope>
</reference>
<accession>A0A671SXY3</accession>
<dbReference type="Gene3D" id="1.10.510.10">
    <property type="entry name" value="Transferase(Phosphotransferase) domain 1"/>
    <property type="match status" value="1"/>
</dbReference>
<protein>
    <recommendedName>
        <fullName evidence="16">Serine/threonine-protein kinase LMTK2</fullName>
        <ecNumber evidence="2">2.7.11.1</ecNumber>
    </recommendedName>
    <alternativeName>
        <fullName evidence="17">Brain-enriched kinase</fullName>
    </alternativeName>
    <alternativeName>
        <fullName evidence="18">Lemur tyrosine kinase 2</fullName>
    </alternativeName>
</protein>
<feature type="compositionally biased region" description="Basic and acidic residues" evidence="20">
    <location>
        <begin position="1142"/>
        <end position="1156"/>
    </location>
</feature>
<feature type="compositionally biased region" description="Polar residues" evidence="20">
    <location>
        <begin position="762"/>
        <end position="773"/>
    </location>
</feature>
<evidence type="ECO:0000256" key="6">
    <source>
        <dbReference type="ARBA" id="ARBA00022692"/>
    </source>
</evidence>
<reference evidence="22" key="2">
    <citation type="submission" date="2025-09" db="UniProtKB">
        <authorList>
            <consortium name="Ensembl"/>
        </authorList>
    </citation>
    <scope>IDENTIFICATION</scope>
</reference>
<evidence type="ECO:0000256" key="15">
    <source>
        <dbReference type="ARBA" id="ARBA00063938"/>
    </source>
</evidence>
<evidence type="ECO:0000256" key="10">
    <source>
        <dbReference type="ARBA" id="ARBA00022989"/>
    </source>
</evidence>
<evidence type="ECO:0000256" key="11">
    <source>
        <dbReference type="ARBA" id="ARBA00023136"/>
    </source>
</evidence>
<feature type="region of interest" description="Disordered" evidence="20">
    <location>
        <begin position="1141"/>
        <end position="1186"/>
    </location>
</feature>
<dbReference type="InterPro" id="IPR001245">
    <property type="entry name" value="Ser-Thr/Tyr_kinase_cat_dom"/>
</dbReference>
<feature type="binding site" evidence="19">
    <location>
        <position position="111"/>
    </location>
    <ligand>
        <name>ATP</name>
        <dbReference type="ChEBI" id="CHEBI:30616"/>
    </ligand>
</feature>
<feature type="compositionally biased region" description="Acidic residues" evidence="20">
    <location>
        <begin position="1166"/>
        <end position="1186"/>
    </location>
</feature>
<comment type="function">
    <text evidence="14">Phosphorylates PPP1C, phosphorylase b and CFTR.</text>
</comment>
<keyword evidence="5" id="KW-0808">Transferase</keyword>
<dbReference type="GO" id="GO:0005524">
    <property type="term" value="F:ATP binding"/>
    <property type="evidence" value="ECO:0007669"/>
    <property type="project" value="UniProtKB-UniRule"/>
</dbReference>
<evidence type="ECO:0000256" key="14">
    <source>
        <dbReference type="ARBA" id="ARBA00056664"/>
    </source>
</evidence>
<feature type="region of interest" description="Disordered" evidence="20">
    <location>
        <begin position="891"/>
        <end position="912"/>
    </location>
</feature>
<feature type="region of interest" description="Disordered" evidence="20">
    <location>
        <begin position="1223"/>
        <end position="1249"/>
    </location>
</feature>
<evidence type="ECO:0000256" key="1">
    <source>
        <dbReference type="ARBA" id="ARBA00004141"/>
    </source>
</evidence>
<dbReference type="InterPro" id="IPR017441">
    <property type="entry name" value="Protein_kinase_ATP_BS"/>
</dbReference>
<evidence type="ECO:0000256" key="17">
    <source>
        <dbReference type="ARBA" id="ARBA00079358"/>
    </source>
</evidence>
<dbReference type="PROSITE" id="PS00107">
    <property type="entry name" value="PROTEIN_KINASE_ATP"/>
    <property type="match status" value="1"/>
</dbReference>
<sequence>MALCVACSITEATFITIMGDHEFEDHFEDEVDFTPPAEDTPSMQSPAEVYTLAVPPVPLPGPPHLQLPRITGPHVARNSLSYIQEIGNGWFGKVLLSEIYVDPGVARAVVKELKANASSKEQNEFLQQGDLYRVLQHPNILQCLGQCVEAIPFLLVFEYCELGDLKNYISQHEWLYRNGELLQLQKMACEIAAGVTHMHKHNFLHSDLALRNCYLTTDLTVKVGDYGIGPSSFKEDYITTEDDQCVALRWLAPELIGELHGGVITSEQTKPSNVWALGVTLWELFEGAKQPYPHLSDREVLHHVLKDQQVRLLKPQLDLPYSERWYEVLQFCWLPADKRATAEEVHRLLTYLRMQGQKDVEDDFEQRWSSLKPNPTTRQTTVSHSSFPILEQFDDGREPDEVLTVTETSRGLSFEYVWEAAKHDHYDSHNRSAMDTTLNYHSMFFPVPRQDIQAHFPDTVAQAENGRVPETLPVFDAHKASSGNDYFIKLEELDESDIGMGESQGAEGTNASEQHQYVVLQDVRLDESSTDADFFHQSIDSKDSFLQDSHIWSSSEHESPYHTNIFSEGDAKLEDSHSFTGGFMELPEMNVPKRDSDSGANGKESRVGPEAIHLEISDQESSDVMKLLNTEKLTENLLFLKDNSLLKDKSQSESKNIQETMSSVTETDVSDSVNLTGESLKSAGNSAQLKDELLDLVSPILDDFLSPLKGKETMVPFYILVTGQTCSNHLPDTNGSLRSPKSGNYSSSDSTSESVEVIVDSPSESHQSLESATTDTQHMCIDAKPPSLVECFGASKENGQYRGISDAAELSFTTSPAGECTEGGLTEGLTSSDSMSDIMELDKKTVNDIPPSEAIDQDQETLLDNLETQDMSSLLVSDVCLDQISQDSLLDDSTSSTLPTIENSAETPDSLDSLDVYKDVVHGQSLETPVNKLQPPYKAADSGYETENLESPEWNSQTGLRDSSEEKEMGSAEEPAALVPPEIIISEVDTVPDVQVNGGRVDHQQEPVEVPFGGNYRDSAYFSDNEELDKKSDDISGSGPGDASFWLQSNREADESQGTEAVEEHSVSETSPESGDVQAVLPELVLTTEEDWSLEKPLTVDDSDQTHPHAAPEHAAKSTTSVKPSTDIMVHAKLTRTYAGEVTKKKEPDMEGRYLGKLDGSSLEYGTEDGMDADEEDENSDESDEDMCAYRLHSSSSECSEDDVVHPVPVIISDDSSSLNLKGLLKPKSLQTAKATSEEGSNGDNRRGVSFFDDVTVYLFDQETPTKELGEHTLDPSSQLSDFSSPVASSSYLNRFTNSESSTDEEGGAFEWDDDFPSPGPNFLSKAASDHSASRPGGTSAASKYFSPPPANRTLEQSWNSPSNYSRFSISPASIASFSLTHLTDSDIEQGGSGEDGEKD</sequence>
<feature type="compositionally biased region" description="Polar residues" evidence="20">
    <location>
        <begin position="1275"/>
        <end position="1286"/>
    </location>
</feature>
<feature type="compositionally biased region" description="Basic and acidic residues" evidence="20">
    <location>
        <begin position="1104"/>
        <end position="1116"/>
    </location>
</feature>
<organism evidence="22 23">
    <name type="scientific">Sinocyclocheilus anshuiensis</name>
    <dbReference type="NCBI Taxonomy" id="1608454"/>
    <lineage>
        <taxon>Eukaryota</taxon>
        <taxon>Metazoa</taxon>
        <taxon>Chordata</taxon>
        <taxon>Craniata</taxon>
        <taxon>Vertebrata</taxon>
        <taxon>Euteleostomi</taxon>
        <taxon>Actinopterygii</taxon>
        <taxon>Neopterygii</taxon>
        <taxon>Teleostei</taxon>
        <taxon>Ostariophysi</taxon>
        <taxon>Cypriniformes</taxon>
        <taxon>Cyprinidae</taxon>
        <taxon>Cyprininae</taxon>
        <taxon>Sinocyclocheilus</taxon>
    </lineage>
</organism>
<dbReference type="FunFam" id="1.10.510.10:FF:000386">
    <property type="entry name" value="serine/threonine-protein kinase LMTK2 isoform X1"/>
    <property type="match status" value="1"/>
</dbReference>
<keyword evidence="3" id="KW-0723">Serine/threonine-protein kinase</keyword>
<keyword evidence="6" id="KW-0812">Transmembrane</keyword>
<evidence type="ECO:0000313" key="23">
    <source>
        <dbReference type="Proteomes" id="UP000472260"/>
    </source>
</evidence>
<evidence type="ECO:0000313" key="22">
    <source>
        <dbReference type="Ensembl" id="ENSSANP00000101446.1"/>
    </source>
</evidence>
<evidence type="ECO:0000256" key="13">
    <source>
        <dbReference type="ARBA" id="ARBA00048679"/>
    </source>
</evidence>
<keyword evidence="9 19" id="KW-0067">ATP-binding</keyword>
<evidence type="ECO:0000256" key="12">
    <source>
        <dbReference type="ARBA" id="ARBA00047899"/>
    </source>
</evidence>
<keyword evidence="10" id="KW-1133">Transmembrane helix</keyword>
<feature type="region of interest" description="Disordered" evidence="20">
    <location>
        <begin position="1267"/>
        <end position="1286"/>
    </location>
</feature>
<keyword evidence="8" id="KW-0418">Kinase</keyword>
<evidence type="ECO:0000256" key="8">
    <source>
        <dbReference type="ARBA" id="ARBA00022777"/>
    </source>
</evidence>
<dbReference type="EC" id="2.7.11.1" evidence="2"/>
<feature type="region of interest" description="Disordered" evidence="20">
    <location>
        <begin position="1296"/>
        <end position="1363"/>
    </location>
</feature>
<comment type="subcellular location">
    <subcellularLocation>
        <location evidence="1">Membrane</location>
        <topology evidence="1">Multi-pass membrane protein</topology>
    </subcellularLocation>
</comment>
<dbReference type="Proteomes" id="UP000472260">
    <property type="component" value="Unassembled WGS sequence"/>
</dbReference>
<feature type="region of interest" description="Disordered" evidence="20">
    <location>
        <begin position="997"/>
        <end position="1127"/>
    </location>
</feature>
<evidence type="ECO:0000256" key="19">
    <source>
        <dbReference type="PROSITE-ProRule" id="PRU10141"/>
    </source>
</evidence>
<dbReference type="PANTHER" id="PTHR24417">
    <property type="entry name" value="SERINE/THREONINE-PROTEIN KINASE LMTK1"/>
    <property type="match status" value="1"/>
</dbReference>
<dbReference type="FunFam" id="3.30.200.20:FF:000275">
    <property type="entry name" value="Apoptosis associated tyrosine kinase"/>
    <property type="match status" value="1"/>
</dbReference>
<dbReference type="InterPro" id="IPR008266">
    <property type="entry name" value="Tyr_kinase_AS"/>
</dbReference>
<evidence type="ECO:0000256" key="7">
    <source>
        <dbReference type="ARBA" id="ARBA00022741"/>
    </source>
</evidence>
<evidence type="ECO:0000256" key="20">
    <source>
        <dbReference type="SAM" id="MobiDB-lite"/>
    </source>
</evidence>
<keyword evidence="23" id="KW-1185">Reference proteome</keyword>
<dbReference type="GO" id="GO:0005737">
    <property type="term" value="C:cytoplasm"/>
    <property type="evidence" value="ECO:0007669"/>
    <property type="project" value="UniProtKB-ARBA"/>
</dbReference>
<dbReference type="InterPro" id="IPR000719">
    <property type="entry name" value="Prot_kinase_dom"/>
</dbReference>
<comment type="catalytic activity">
    <reaction evidence="13">
        <text>L-seryl-[protein] + ATP = O-phospho-L-seryl-[protein] + ADP + H(+)</text>
        <dbReference type="Rhea" id="RHEA:17989"/>
        <dbReference type="Rhea" id="RHEA-COMP:9863"/>
        <dbReference type="Rhea" id="RHEA-COMP:11604"/>
        <dbReference type="ChEBI" id="CHEBI:15378"/>
        <dbReference type="ChEBI" id="CHEBI:29999"/>
        <dbReference type="ChEBI" id="CHEBI:30616"/>
        <dbReference type="ChEBI" id="CHEBI:83421"/>
        <dbReference type="ChEBI" id="CHEBI:456216"/>
        <dbReference type="EC" id="2.7.11.1"/>
    </reaction>
</comment>
<keyword evidence="7 19" id="KW-0547">Nucleotide-binding</keyword>
<dbReference type="PROSITE" id="PS00109">
    <property type="entry name" value="PROTEIN_KINASE_TYR"/>
    <property type="match status" value="1"/>
</dbReference>
<feature type="compositionally biased region" description="Polar residues" evidence="20">
    <location>
        <begin position="730"/>
        <end position="745"/>
    </location>
</feature>
<name>A0A671SXY3_9TELE</name>
<dbReference type="InterPro" id="IPR011009">
    <property type="entry name" value="Kinase-like_dom_sf"/>
</dbReference>
<dbReference type="Pfam" id="PF07714">
    <property type="entry name" value="PK_Tyr_Ser-Thr"/>
    <property type="match status" value="1"/>
</dbReference>